<feature type="region of interest" description="Disordered" evidence="1">
    <location>
        <begin position="194"/>
        <end position="213"/>
    </location>
</feature>
<feature type="compositionally biased region" description="Polar residues" evidence="1">
    <location>
        <begin position="89"/>
        <end position="115"/>
    </location>
</feature>
<dbReference type="EMBL" id="AVOT02000413">
    <property type="protein sequence ID" value="MBW0462759.1"/>
    <property type="molecule type" value="Genomic_DNA"/>
</dbReference>
<reference evidence="2" key="1">
    <citation type="submission" date="2021-03" db="EMBL/GenBank/DDBJ databases">
        <title>Draft genome sequence of rust myrtle Austropuccinia psidii MF-1, a brazilian biotype.</title>
        <authorList>
            <person name="Quecine M.C."/>
            <person name="Pachon D.M.R."/>
            <person name="Bonatelli M.L."/>
            <person name="Correr F.H."/>
            <person name="Franceschini L.M."/>
            <person name="Leite T.F."/>
            <person name="Margarido G.R.A."/>
            <person name="Almeida C.A."/>
            <person name="Ferrarezi J.A."/>
            <person name="Labate C.A."/>
        </authorList>
    </citation>
    <scope>NUCLEOTIDE SEQUENCE</scope>
    <source>
        <strain evidence="2">MF-1</strain>
    </source>
</reference>
<dbReference type="AlphaFoldDB" id="A0A9Q3GCW2"/>
<accession>A0A9Q3GCW2</accession>
<protein>
    <submittedName>
        <fullName evidence="2">Uncharacterized protein</fullName>
    </submittedName>
</protein>
<dbReference type="Proteomes" id="UP000765509">
    <property type="component" value="Unassembled WGS sequence"/>
</dbReference>
<sequence>MVVMKHKINYPLNPEEALAAITASNDRSGYTTINIPSNTAYNIPFNRQSNFLYDTGTLQATSVPKTIGTPALTKKVSAREQYISNFNSNGINASSIQKDRNPSTNIKRNFSTNRPDASRSEVYKKYKQNLKSNSSRTSSDTNKIKNQPINATVTKDNNNDISDNISYESAYLVTADRNTTKVSKRNNKILSSSINEETNKTSKIEEKKMFKNQ</sequence>
<evidence type="ECO:0000313" key="2">
    <source>
        <dbReference type="EMBL" id="MBW0462759.1"/>
    </source>
</evidence>
<keyword evidence="3" id="KW-1185">Reference proteome</keyword>
<proteinExistence type="predicted"/>
<feature type="compositionally biased region" description="Basic and acidic residues" evidence="1">
    <location>
        <begin position="197"/>
        <end position="213"/>
    </location>
</feature>
<comment type="caution">
    <text evidence="2">The sequence shown here is derived from an EMBL/GenBank/DDBJ whole genome shotgun (WGS) entry which is preliminary data.</text>
</comment>
<evidence type="ECO:0000313" key="3">
    <source>
        <dbReference type="Proteomes" id="UP000765509"/>
    </source>
</evidence>
<evidence type="ECO:0000256" key="1">
    <source>
        <dbReference type="SAM" id="MobiDB-lite"/>
    </source>
</evidence>
<name>A0A9Q3GCW2_9BASI</name>
<feature type="compositionally biased region" description="Polar residues" evidence="1">
    <location>
        <begin position="129"/>
        <end position="155"/>
    </location>
</feature>
<organism evidence="2 3">
    <name type="scientific">Austropuccinia psidii MF-1</name>
    <dbReference type="NCBI Taxonomy" id="1389203"/>
    <lineage>
        <taxon>Eukaryota</taxon>
        <taxon>Fungi</taxon>
        <taxon>Dikarya</taxon>
        <taxon>Basidiomycota</taxon>
        <taxon>Pucciniomycotina</taxon>
        <taxon>Pucciniomycetes</taxon>
        <taxon>Pucciniales</taxon>
        <taxon>Sphaerophragmiaceae</taxon>
        <taxon>Austropuccinia</taxon>
    </lineage>
</organism>
<gene>
    <name evidence="2" type="ORF">O181_002474</name>
</gene>
<feature type="region of interest" description="Disordered" evidence="1">
    <location>
        <begin position="89"/>
        <end position="162"/>
    </location>
</feature>